<keyword evidence="3 7" id="KW-0547">Nucleotide-binding</keyword>
<dbReference type="Gene3D" id="1.10.510.10">
    <property type="entry name" value="Transferase(Phosphotransferase) domain 1"/>
    <property type="match status" value="1"/>
</dbReference>
<dbReference type="PROSITE" id="PS00108">
    <property type="entry name" value="PROTEIN_KINASE_ST"/>
    <property type="match status" value="1"/>
</dbReference>
<evidence type="ECO:0000256" key="6">
    <source>
        <dbReference type="PIRSR" id="PIRSR630616-1"/>
    </source>
</evidence>
<dbReference type="InterPro" id="IPR000719">
    <property type="entry name" value="Prot_kinase_dom"/>
</dbReference>
<dbReference type="PROSITE" id="PS50011">
    <property type="entry name" value="PROTEIN_KINASE_DOM"/>
    <property type="match status" value="1"/>
</dbReference>
<dbReference type="InterPro" id="IPR017441">
    <property type="entry name" value="Protein_kinase_ATP_BS"/>
</dbReference>
<evidence type="ECO:0000259" key="12">
    <source>
        <dbReference type="PROSITE" id="PS50011"/>
    </source>
</evidence>
<dbReference type="EMBL" id="HBGS01003766">
    <property type="protein sequence ID" value="CAD9373578.1"/>
    <property type="molecule type" value="Transcribed_RNA"/>
</dbReference>
<organism evidence="13">
    <name type="scientific">Octactis speculum</name>
    <dbReference type="NCBI Taxonomy" id="3111310"/>
    <lineage>
        <taxon>Eukaryota</taxon>
        <taxon>Sar</taxon>
        <taxon>Stramenopiles</taxon>
        <taxon>Ochrophyta</taxon>
        <taxon>Dictyochophyceae</taxon>
        <taxon>Dictyochales</taxon>
        <taxon>Dictyochaceae</taxon>
        <taxon>Octactis</taxon>
    </lineage>
</organism>
<sequence length="400" mass="44813">MFYSCSARENRGSCSKHWTNIPEVDAHGYPTQTYLFRHQPLAGHLPDEFEQPSQAQSTRTGSNFRWPFCSSVTREESKPGDTPPPPSNPPNHHEHYKLGPVLGKGRTSRVYDARDIRSHKKVALKIVGGGDHALGVHYANEKRALMAVSSKYIIQLIEFSDSTFFLTCPAHILVLEHCPNGDLFCILEKCGALKEAYARMYARQIFEALEACHSQSIFHRDLKPENILVSEDWTLKLADFGYASFDSRSTSGSVCGTTGYMAPELFTNSLYSPAMCDVWSAAVITFILLTAKPPVRLATSDCSYFRKMKESDWRGFWAAHEREVEVSAGAKQFLQRLLSPVWRPSVHHALQLPWLSETVDPSQSELSSFMRNKIEMPISKDSCTGIGQSILDGHELHAAA</sequence>
<keyword evidence="1 10" id="KW-0723">Serine/threonine-protein kinase</keyword>
<evidence type="ECO:0000313" key="13">
    <source>
        <dbReference type="EMBL" id="CAD9373578.1"/>
    </source>
</evidence>
<feature type="active site" description="Proton acceptor" evidence="6">
    <location>
        <position position="221"/>
    </location>
</feature>
<dbReference type="InterPro" id="IPR030616">
    <property type="entry name" value="Aur-like"/>
</dbReference>
<dbReference type="SMART" id="SM00220">
    <property type="entry name" value="S_TKc"/>
    <property type="match status" value="1"/>
</dbReference>
<evidence type="ECO:0000256" key="7">
    <source>
        <dbReference type="PIRSR" id="PIRSR630616-2"/>
    </source>
</evidence>
<feature type="binding site" evidence="7">
    <location>
        <position position="106"/>
    </location>
    <ligand>
        <name>ATP</name>
        <dbReference type="ChEBI" id="CHEBI:30616"/>
    </ligand>
</feature>
<dbReference type="InterPro" id="IPR011009">
    <property type="entry name" value="Kinase-like_dom_sf"/>
</dbReference>
<dbReference type="SUPFAM" id="SSF56112">
    <property type="entry name" value="Protein kinase-like (PK-like)"/>
    <property type="match status" value="1"/>
</dbReference>
<feature type="binding site" evidence="7">
    <location>
        <begin position="225"/>
        <end position="226"/>
    </location>
    <ligand>
        <name>ATP</name>
        <dbReference type="ChEBI" id="CHEBI:30616"/>
    </ligand>
</feature>
<evidence type="ECO:0000256" key="3">
    <source>
        <dbReference type="ARBA" id="ARBA00022741"/>
    </source>
</evidence>
<dbReference type="Pfam" id="PF00069">
    <property type="entry name" value="Pkinase"/>
    <property type="match status" value="1"/>
</dbReference>
<keyword evidence="5 7" id="KW-0067">ATP-binding</keyword>
<evidence type="ECO:0000256" key="2">
    <source>
        <dbReference type="ARBA" id="ARBA00022679"/>
    </source>
</evidence>
<keyword evidence="4" id="KW-0418">Kinase</keyword>
<evidence type="ECO:0000256" key="10">
    <source>
        <dbReference type="RuleBase" id="RU000304"/>
    </source>
</evidence>
<reference evidence="13" key="1">
    <citation type="submission" date="2021-01" db="EMBL/GenBank/DDBJ databases">
        <authorList>
            <person name="Corre E."/>
            <person name="Pelletier E."/>
            <person name="Niang G."/>
            <person name="Scheremetjew M."/>
            <person name="Finn R."/>
            <person name="Kale V."/>
            <person name="Holt S."/>
            <person name="Cochrane G."/>
            <person name="Meng A."/>
            <person name="Brown T."/>
            <person name="Cohen L."/>
        </authorList>
    </citation>
    <scope>NUCLEOTIDE SEQUENCE</scope>
    <source>
        <strain evidence="13">CCMP1381</strain>
    </source>
</reference>
<keyword evidence="2" id="KW-0808">Transferase</keyword>
<dbReference type="GO" id="GO:0004674">
    <property type="term" value="F:protein serine/threonine kinase activity"/>
    <property type="evidence" value="ECO:0007669"/>
    <property type="project" value="UniProtKB-KW"/>
</dbReference>
<accession>A0A7S2APM3</accession>
<feature type="cross-link" description="Glycyl lysine isopeptide (Lys-Gly) (interchain with G-Cter in SUMO2)" evidence="8">
    <location>
        <position position="223"/>
    </location>
</feature>
<feature type="binding site" evidence="7 9">
    <location>
        <position position="125"/>
    </location>
    <ligand>
        <name>ATP</name>
        <dbReference type="ChEBI" id="CHEBI:30616"/>
    </ligand>
</feature>
<comment type="similarity">
    <text evidence="10">Belongs to the protein kinase superfamily.</text>
</comment>
<proteinExistence type="inferred from homology"/>
<dbReference type="PANTHER" id="PTHR24350">
    <property type="entry name" value="SERINE/THREONINE-PROTEIN KINASE IAL-RELATED"/>
    <property type="match status" value="1"/>
</dbReference>
<feature type="compositionally biased region" description="Polar residues" evidence="11">
    <location>
        <begin position="51"/>
        <end position="63"/>
    </location>
</feature>
<evidence type="ECO:0000256" key="1">
    <source>
        <dbReference type="ARBA" id="ARBA00022527"/>
    </source>
</evidence>
<evidence type="ECO:0000256" key="9">
    <source>
        <dbReference type="PROSITE-ProRule" id="PRU10141"/>
    </source>
</evidence>
<feature type="domain" description="Protein kinase" evidence="12">
    <location>
        <begin position="96"/>
        <end position="355"/>
    </location>
</feature>
<evidence type="ECO:0000256" key="5">
    <source>
        <dbReference type="ARBA" id="ARBA00022840"/>
    </source>
</evidence>
<protein>
    <recommendedName>
        <fullName evidence="12">Protein kinase domain-containing protein</fullName>
    </recommendedName>
</protein>
<evidence type="ECO:0000256" key="8">
    <source>
        <dbReference type="PIRSR" id="PIRSR630616-3"/>
    </source>
</evidence>
<dbReference type="GO" id="GO:0005524">
    <property type="term" value="F:ATP binding"/>
    <property type="evidence" value="ECO:0007669"/>
    <property type="project" value="UniProtKB-UniRule"/>
</dbReference>
<dbReference type="InterPro" id="IPR008271">
    <property type="entry name" value="Ser/Thr_kinase_AS"/>
</dbReference>
<evidence type="ECO:0000256" key="4">
    <source>
        <dbReference type="ARBA" id="ARBA00022777"/>
    </source>
</evidence>
<feature type="region of interest" description="Disordered" evidence="11">
    <location>
        <begin position="45"/>
        <end position="99"/>
    </location>
</feature>
<feature type="binding site" evidence="7">
    <location>
        <position position="239"/>
    </location>
    <ligand>
        <name>ATP</name>
        <dbReference type="ChEBI" id="CHEBI:30616"/>
    </ligand>
</feature>
<dbReference type="AlphaFoldDB" id="A0A7S2APM3"/>
<name>A0A7S2APM3_9STRA</name>
<gene>
    <name evidence="13" type="ORF">DSPE1174_LOCUS1934</name>
</gene>
<dbReference type="PROSITE" id="PS00107">
    <property type="entry name" value="PROTEIN_KINASE_ATP"/>
    <property type="match status" value="1"/>
</dbReference>
<evidence type="ECO:0000256" key="11">
    <source>
        <dbReference type="SAM" id="MobiDB-lite"/>
    </source>
</evidence>